<keyword evidence="4" id="KW-1185">Reference proteome</keyword>
<reference evidence="3 4" key="1">
    <citation type="journal article" date="2013" name="Front. Plant Sci.">
        <title>The Reference Genome of the Halophytic Plant Eutrema salsugineum.</title>
        <authorList>
            <person name="Yang R."/>
            <person name="Jarvis D.E."/>
            <person name="Chen H."/>
            <person name="Beilstein M.A."/>
            <person name="Grimwood J."/>
            <person name="Jenkins J."/>
            <person name="Shu S."/>
            <person name="Prochnik S."/>
            <person name="Xin M."/>
            <person name="Ma C."/>
            <person name="Schmutz J."/>
            <person name="Wing R.A."/>
            <person name="Mitchell-Olds T."/>
            <person name="Schumaker K.S."/>
            <person name="Wang X."/>
        </authorList>
    </citation>
    <scope>NUCLEOTIDE SEQUENCE [LARGE SCALE GENOMIC DNA]</scope>
</reference>
<dbReference type="EMBL" id="KI517384">
    <property type="protein sequence ID" value="ESQ55579.1"/>
    <property type="molecule type" value="Genomic_DNA"/>
</dbReference>
<dbReference type="eggNOG" id="ENOG502S7QX">
    <property type="taxonomic scope" value="Eukaryota"/>
</dbReference>
<dbReference type="Gramene" id="ESQ55579">
    <property type="protein sequence ID" value="ESQ55579"/>
    <property type="gene ID" value="EUTSA_v10026641mg"/>
</dbReference>
<dbReference type="GO" id="GO:0005504">
    <property type="term" value="F:fatty acid binding"/>
    <property type="evidence" value="ECO:0007669"/>
    <property type="project" value="InterPro"/>
</dbReference>
<dbReference type="PANTHER" id="PTHR33122:SF40">
    <property type="entry name" value="BIFUNCTIONAL INHIBITOR_LIPID-TRANSFER PROTEIN_SEED STORAGE 2S ALBUMIN SUPERFAMILY PROTEIN"/>
    <property type="match status" value="1"/>
</dbReference>
<accession>V4MGC6</accession>
<dbReference type="OMA" id="CHHLNIR"/>
<evidence type="ECO:0000259" key="2">
    <source>
        <dbReference type="Pfam" id="PF14368"/>
    </source>
</evidence>
<evidence type="ECO:0000313" key="4">
    <source>
        <dbReference type="Proteomes" id="UP000030689"/>
    </source>
</evidence>
<dbReference type="OrthoDB" id="656626at2759"/>
<dbReference type="InterPro" id="IPR016140">
    <property type="entry name" value="Bifunc_inhib/LTP/seed_store"/>
</dbReference>
<dbReference type="KEGG" id="eus:EUTSA_v10026641mg"/>
<dbReference type="Gene3D" id="1.10.110.10">
    <property type="entry name" value="Plant lipid-transfer and hydrophobic proteins"/>
    <property type="match status" value="1"/>
</dbReference>
<feature type="chain" id="PRO_5004722319" description="Bifunctional inhibitor/plant lipid transfer protein/seed storage helical domain-containing protein" evidence="1">
    <location>
        <begin position="31"/>
        <end position="106"/>
    </location>
</feature>
<feature type="signal peptide" evidence="1">
    <location>
        <begin position="1"/>
        <end position="30"/>
    </location>
</feature>
<dbReference type="STRING" id="72664.V4MGC6"/>
<name>V4MGC6_EUTSA</name>
<keyword evidence="1" id="KW-0732">Signal</keyword>
<dbReference type="Proteomes" id="UP000030689">
    <property type="component" value="Unassembled WGS sequence"/>
</dbReference>
<feature type="domain" description="Bifunctional inhibitor/plant lipid transfer protein/seed storage helical" evidence="2">
    <location>
        <begin position="16"/>
        <end position="101"/>
    </location>
</feature>
<dbReference type="InterPro" id="IPR039265">
    <property type="entry name" value="DIR1-like"/>
</dbReference>
<dbReference type="SUPFAM" id="SSF47699">
    <property type="entry name" value="Bifunctional inhibitor/lipid-transfer protein/seed storage 2S albumin"/>
    <property type="match status" value="1"/>
</dbReference>
<organism evidence="3 4">
    <name type="scientific">Eutrema salsugineum</name>
    <name type="common">Saltwater cress</name>
    <name type="synonym">Sisymbrium salsugineum</name>
    <dbReference type="NCBI Taxonomy" id="72664"/>
    <lineage>
        <taxon>Eukaryota</taxon>
        <taxon>Viridiplantae</taxon>
        <taxon>Streptophyta</taxon>
        <taxon>Embryophyta</taxon>
        <taxon>Tracheophyta</taxon>
        <taxon>Spermatophyta</taxon>
        <taxon>Magnoliopsida</taxon>
        <taxon>eudicotyledons</taxon>
        <taxon>Gunneridae</taxon>
        <taxon>Pentapetalae</taxon>
        <taxon>rosids</taxon>
        <taxon>malvids</taxon>
        <taxon>Brassicales</taxon>
        <taxon>Brassicaceae</taxon>
        <taxon>Eutremeae</taxon>
        <taxon>Eutrema</taxon>
    </lineage>
</organism>
<dbReference type="GO" id="GO:0009627">
    <property type="term" value="P:systemic acquired resistance"/>
    <property type="evidence" value="ECO:0007669"/>
    <property type="project" value="InterPro"/>
</dbReference>
<dbReference type="InterPro" id="IPR036312">
    <property type="entry name" value="Bifun_inhib/LTP/seed_sf"/>
</dbReference>
<evidence type="ECO:0000313" key="3">
    <source>
        <dbReference type="EMBL" id="ESQ55579.1"/>
    </source>
</evidence>
<proteinExistence type="predicted"/>
<dbReference type="PANTHER" id="PTHR33122">
    <property type="entry name" value="LIPID BINDING PROTEIN-RELATED"/>
    <property type="match status" value="1"/>
</dbReference>
<dbReference type="AlphaFoldDB" id="V4MGC6"/>
<gene>
    <name evidence="3" type="ORF">EUTSA_v10026641mg</name>
</gene>
<evidence type="ECO:0000256" key="1">
    <source>
        <dbReference type="SAM" id="SignalP"/>
    </source>
</evidence>
<protein>
    <recommendedName>
        <fullName evidence="2">Bifunctional inhibitor/plant lipid transfer protein/seed storage helical domain-containing protein</fullName>
    </recommendedName>
</protein>
<sequence>MGKNKTRILMQFAALAMVLTALMMVEEATSIHVCNVDTSDLEKCRSAVTGNNPPPPGPGCCKVVKASNLQCFCSYKNSLSRFGINPSKVKSGLARCGAKIPSCFRD</sequence>
<dbReference type="Pfam" id="PF14368">
    <property type="entry name" value="LTP_2"/>
    <property type="match status" value="1"/>
</dbReference>